<sequence length="1385" mass="142923">MSASFNPKPTPRRTSAAPGSHSSITPAANRFRSSLVPMRRASPLRSSHGPSRVTTAPAPSASGATSASASGAPIVKDLFRTETTPRPSRITPFAPRLPAEATKTPASIRKLAPKGAQTGMAGTAPQELFKQRIPDPDEGLTGLEISNAVPSHLKNRKGTVYADQYLAHKCPPEFDDDQRRQFFCILDLRRLKYAANEIFAKKDWKLNIINFAKEYEKSRGLIMLRYGLYEFKNVKPSEEVMRKWRKAHGLPEPEPESRNATTTTTNITPSAPFGNTASKTDENAQRKGNALQTSIFNQNKKRSADHESTAEIPRFAPSPFKKRKAVEADEDDENERNNPKKATPSAARSKLEGIINNVQSASSTPVGSPAKKPTFGASASTTTGTTMPPLFGVTKPDDGPKSVFATKSNPYAAPSNGVVDSLKLNSTHFQPGQALNGAKDSVLGSHKFGSGLAPKAGNIFGYLSESSANNSGAENGDDTDSESGESQPETGSQDAAPSAVASTGTATPPVAGSGGSLFGFNKPAAPASNPFASVFNKPAETIPEKPVDDTKGGLFGRVSFGANGQPLRETSVEETPRASSPVKEAAAETEQTETPAKGPGDFTFNPASTPIVFGKSDSSVPSQPAAPAADETASELKKSENGPASSSSSLFGNSLFKPATGADSPKPLFGIKPAEQPSQPLFGVKPPEQSSQPLFGAKPADQPATTTQQTSQPLFGNFSKPAEPEQPAPTPSAGTLFGAKSPDSTSQQPSGSLFSSLQKPAEKETTETATAPTTSSIFNTQPAPSASFSFGGAPTSKPLFGQADHSMEAQAPDQEPPKSLFGSQGGFGAPSTVNGDVTVKKEPTQNAFGSQPLFGKPSTETSASTPAPAPLFGGFQSSTEPPKPASNLFGNNTTSSSSNLFGNNSSSTPANLFGAAPANPFASAGSTSNKRSAEDDLQPAKKVMFGRPDENGNTASQPASSSFTFGASQPAAPSNDQPEKKTMFGNVTGEAAGSPVPGRKILTPKRLRGAGGAARQASPSPAPSFEGSGMFGSQTPKPDVAASANSFGNSNASFAFGQQSDAPTGGNHSSFTFGQSSSQPNGAPAGGSSFTFGGSSAAPATGSFTFGAGGDVSSNPFGGASGPPTQSFGAASGTPTPAGSFNFQFGGQSSSAPAPADQGKPLFGGQPNANASAPTFSFTSATPQSTPQQSSTNLFAPQPSAPSIFSGLQPGGSAPGANSPFPAGSSMNTTPVSGTPEPQTQQADGDAEPPQEQISLTQGGPGEEDEDVVFDVRAKAMRYVTVDPGEDSPASKSPWQTRGIGPLRLLKHKTTGAVRILLRAEPSGNVAMNKALLPNVAYKADKKTVKVMTSNDDGSGLETWVLQVKKPENATELASALESWKASNK</sequence>
<feature type="compositionally biased region" description="Polar residues" evidence="1">
    <location>
        <begin position="951"/>
        <end position="976"/>
    </location>
</feature>
<feature type="compositionally biased region" description="Polar residues" evidence="1">
    <location>
        <begin position="484"/>
        <end position="506"/>
    </location>
</feature>
<feature type="compositionally biased region" description="Polar residues" evidence="1">
    <location>
        <begin position="44"/>
        <end position="53"/>
    </location>
</feature>
<feature type="compositionally biased region" description="Low complexity" evidence="1">
    <location>
        <begin position="1041"/>
        <end position="1057"/>
    </location>
</feature>
<name>A0A9P8UIE9_9PEZI</name>
<dbReference type="Proteomes" id="UP000758603">
    <property type="component" value="Unassembled WGS sequence"/>
</dbReference>
<dbReference type="GeneID" id="70136361"/>
<dbReference type="OrthoDB" id="185618at2759"/>
<dbReference type="CDD" id="cd13170">
    <property type="entry name" value="RanBD_NUP50"/>
    <property type="match status" value="1"/>
</dbReference>
<feature type="compositionally biased region" description="Low complexity" evidence="1">
    <location>
        <begin position="1174"/>
        <end position="1192"/>
    </location>
</feature>
<feature type="compositionally biased region" description="Polar residues" evidence="1">
    <location>
        <begin position="1225"/>
        <end position="1243"/>
    </location>
</feature>
<dbReference type="PANTHER" id="PTHR38697:SF1">
    <property type="entry name" value="NUCLEAR PORE COMPLEX PROTEIN SIMILAR TO S. CEREVISIAE NUP2 (EUROFUNG)"/>
    <property type="match status" value="1"/>
</dbReference>
<feature type="region of interest" description="Disordered" evidence="1">
    <location>
        <begin position="463"/>
        <end position="523"/>
    </location>
</feature>
<dbReference type="EMBL" id="JAGPXC010000005">
    <property type="protein sequence ID" value="KAH6652943.1"/>
    <property type="molecule type" value="Genomic_DNA"/>
</dbReference>
<evidence type="ECO:0000313" key="3">
    <source>
        <dbReference type="EMBL" id="KAH6652943.1"/>
    </source>
</evidence>
<dbReference type="InterPro" id="IPR053074">
    <property type="entry name" value="NPC_Nucleoporin"/>
</dbReference>
<dbReference type="SUPFAM" id="SSF50729">
    <property type="entry name" value="PH domain-like"/>
    <property type="match status" value="1"/>
</dbReference>
<dbReference type="Gene3D" id="2.30.29.30">
    <property type="entry name" value="Pleckstrin-homology domain (PH domain)/Phosphotyrosine-binding domain (PTB)"/>
    <property type="match status" value="1"/>
</dbReference>
<feature type="compositionally biased region" description="Polar residues" evidence="1">
    <location>
        <begin position="1123"/>
        <end position="1137"/>
    </location>
</feature>
<feature type="compositionally biased region" description="Low complexity" evidence="1">
    <location>
        <begin position="1139"/>
        <end position="1151"/>
    </location>
</feature>
<reference evidence="3" key="1">
    <citation type="journal article" date="2021" name="Nat. Commun.">
        <title>Genetic determinants of endophytism in the Arabidopsis root mycobiome.</title>
        <authorList>
            <person name="Mesny F."/>
            <person name="Miyauchi S."/>
            <person name="Thiergart T."/>
            <person name="Pickel B."/>
            <person name="Atanasova L."/>
            <person name="Karlsson M."/>
            <person name="Huettel B."/>
            <person name="Barry K.W."/>
            <person name="Haridas S."/>
            <person name="Chen C."/>
            <person name="Bauer D."/>
            <person name="Andreopoulos W."/>
            <person name="Pangilinan J."/>
            <person name="LaButti K."/>
            <person name="Riley R."/>
            <person name="Lipzen A."/>
            <person name="Clum A."/>
            <person name="Drula E."/>
            <person name="Henrissat B."/>
            <person name="Kohler A."/>
            <person name="Grigoriev I.V."/>
            <person name="Martin F.M."/>
            <person name="Hacquard S."/>
        </authorList>
    </citation>
    <scope>NUCLEOTIDE SEQUENCE</scope>
    <source>
        <strain evidence="3">MPI-SDFR-AT-0073</strain>
    </source>
</reference>
<feature type="compositionally biased region" description="Low complexity" evidence="1">
    <location>
        <begin position="464"/>
        <end position="474"/>
    </location>
</feature>
<feature type="compositionally biased region" description="Polar residues" evidence="1">
    <location>
        <begin position="1058"/>
        <end position="1081"/>
    </location>
</feature>
<dbReference type="InterPro" id="IPR000156">
    <property type="entry name" value="Ran_bind_dom"/>
</dbReference>
<feature type="compositionally biased region" description="Basic and acidic residues" evidence="1">
    <location>
        <begin position="542"/>
        <end position="551"/>
    </location>
</feature>
<dbReference type="RefSeq" id="XP_045957220.1">
    <property type="nucleotide sequence ID" value="XM_046107470.1"/>
</dbReference>
<accession>A0A9P8UIE9</accession>
<dbReference type="PANTHER" id="PTHR38697">
    <property type="entry name" value="NUCLEAR PORE COMPLEX PROTEIN SIMILAR TO S. CEREVISIAE NUP2 (EUROFUNG)"/>
    <property type="match status" value="1"/>
</dbReference>
<evidence type="ECO:0000313" key="4">
    <source>
        <dbReference type="Proteomes" id="UP000758603"/>
    </source>
</evidence>
<feature type="compositionally biased region" description="Low complexity" evidence="1">
    <location>
        <begin position="616"/>
        <end position="629"/>
    </location>
</feature>
<feature type="compositionally biased region" description="Polar residues" evidence="1">
    <location>
        <begin position="742"/>
        <end position="758"/>
    </location>
</feature>
<feature type="compositionally biased region" description="Low complexity" evidence="1">
    <location>
        <begin position="886"/>
        <end position="907"/>
    </location>
</feature>
<dbReference type="Pfam" id="PF00638">
    <property type="entry name" value="Ran_BP1"/>
    <property type="match status" value="1"/>
</dbReference>
<dbReference type="InterPro" id="IPR011993">
    <property type="entry name" value="PH-like_dom_sf"/>
</dbReference>
<feature type="compositionally biased region" description="Low complexity" evidence="1">
    <location>
        <begin position="1082"/>
        <end position="1100"/>
    </location>
</feature>
<feature type="compositionally biased region" description="Polar residues" evidence="1">
    <location>
        <begin position="775"/>
        <end position="788"/>
    </location>
</feature>
<feature type="region of interest" description="Disordered" evidence="1">
    <location>
        <begin position="428"/>
        <end position="448"/>
    </location>
</feature>
<feature type="region of interest" description="Disordered" evidence="1">
    <location>
        <begin position="1"/>
        <end position="74"/>
    </location>
</feature>
<feature type="compositionally biased region" description="Low complexity" evidence="1">
    <location>
        <begin position="376"/>
        <end position="386"/>
    </location>
</feature>
<dbReference type="SMART" id="SM00160">
    <property type="entry name" value="RanBD"/>
    <property type="match status" value="1"/>
</dbReference>
<organism evidence="3 4">
    <name type="scientific">Truncatella angustata</name>
    <dbReference type="NCBI Taxonomy" id="152316"/>
    <lineage>
        <taxon>Eukaryota</taxon>
        <taxon>Fungi</taxon>
        <taxon>Dikarya</taxon>
        <taxon>Ascomycota</taxon>
        <taxon>Pezizomycotina</taxon>
        <taxon>Sordariomycetes</taxon>
        <taxon>Xylariomycetidae</taxon>
        <taxon>Amphisphaeriales</taxon>
        <taxon>Sporocadaceae</taxon>
        <taxon>Truncatella</taxon>
    </lineage>
</organism>
<feature type="compositionally biased region" description="Low complexity" evidence="1">
    <location>
        <begin position="54"/>
        <end position="73"/>
    </location>
</feature>
<evidence type="ECO:0000256" key="1">
    <source>
        <dbReference type="SAM" id="MobiDB-lite"/>
    </source>
</evidence>
<dbReference type="PROSITE" id="PS50196">
    <property type="entry name" value="RANBD1"/>
    <property type="match status" value="1"/>
</dbReference>
<feature type="compositionally biased region" description="Polar residues" evidence="1">
    <location>
        <begin position="356"/>
        <end position="366"/>
    </location>
</feature>
<feature type="region of interest" description="Disordered" evidence="1">
    <location>
        <begin position="246"/>
        <end position="414"/>
    </location>
</feature>
<proteinExistence type="predicted"/>
<feature type="domain" description="RanBD1" evidence="2">
    <location>
        <begin position="1228"/>
        <end position="1385"/>
    </location>
</feature>
<gene>
    <name evidence="3" type="ORF">BKA67DRAFT_659596</name>
</gene>
<protein>
    <recommendedName>
        <fullName evidence="2">RanBD1 domain-containing protein</fullName>
    </recommendedName>
</protein>
<feature type="compositionally biased region" description="Polar residues" evidence="1">
    <location>
        <begin position="266"/>
        <end position="278"/>
    </location>
</feature>
<feature type="compositionally biased region" description="Low complexity" evidence="1">
    <location>
        <begin position="697"/>
        <end position="713"/>
    </location>
</feature>
<keyword evidence="4" id="KW-1185">Reference proteome</keyword>
<feature type="region of interest" description="Disordered" evidence="1">
    <location>
        <begin position="541"/>
        <end position="1302"/>
    </location>
</feature>
<evidence type="ECO:0000259" key="2">
    <source>
        <dbReference type="PROSITE" id="PS50196"/>
    </source>
</evidence>
<comment type="caution">
    <text evidence="3">The sequence shown here is derived from an EMBL/GenBank/DDBJ whole genome shotgun (WGS) entry which is preliminary data.</text>
</comment>